<gene>
    <name evidence="8" type="ORF">CNMCM5623_001791</name>
</gene>
<keyword evidence="2" id="KW-0862">Zinc</keyword>
<evidence type="ECO:0000256" key="6">
    <source>
        <dbReference type="ARBA" id="ARBA00023242"/>
    </source>
</evidence>
<evidence type="ECO:0000256" key="1">
    <source>
        <dbReference type="ARBA" id="ARBA00004123"/>
    </source>
</evidence>
<dbReference type="GO" id="GO:0000976">
    <property type="term" value="F:transcription cis-regulatory region binding"/>
    <property type="evidence" value="ECO:0007669"/>
    <property type="project" value="TreeGrafter"/>
</dbReference>
<accession>A0A8H6QAG1</accession>
<feature type="compositionally biased region" description="Basic and acidic residues" evidence="7">
    <location>
        <begin position="478"/>
        <end position="492"/>
    </location>
</feature>
<dbReference type="CDD" id="cd12148">
    <property type="entry name" value="fungal_TF_MHR"/>
    <property type="match status" value="1"/>
</dbReference>
<sequence length="566" mass="63994">MMAPQSAMHSMSVNLGAPNEQIFIGESENDDPTKDVIARGIITEEQARGIYERFMNGSKNFLPLFDPVRDTYDSIRSRSLFCFTVIIYLASRAVPELRSNNHLQRVLQDEAQKLAEDSFFERPTKLETVQGMILLAAYSEKSWFSTALILRTALDSGLEKSLDTLLAQTNTPRSYLSATMEDRILVWQTRTWLITYTTELDIAAGTGRKSRVNELDVAKLRKYLDYPLSLSSDMRTVSVIEIHQLRGTRARRTIDSTTAGQLLSTELPAIMRRLEEWWKTWDGIHDRKKSNPRLDRRDADRVENGFHAGAFQRSSLKYMLNYARIYVLCATIARIQKRPSSEVLPDPESDAVLGLWKSLVEIIMGQMALLVNETAYRCQLTWAPTYAALTIAFITTFAVRVARWHPALIDQSLVLQRAQQMSEILKLPPYPDIHRTVSIFSNYASALFAERSSTTYQGTITSNTAGSLMQPRQGTDNPRSDSELFDVPHDQGQEQPLQRDAQTHGDSLSEEGRNAEARSDPALPRLLGEMNIPNWTLSTSIADSFDLFEEGQSDVFDFLPSMPSIS</sequence>
<comment type="caution">
    <text evidence="8">The sequence shown here is derived from an EMBL/GenBank/DDBJ whole genome shotgun (WGS) entry which is preliminary data.</text>
</comment>
<comment type="subcellular location">
    <subcellularLocation>
        <location evidence="1">Nucleus</location>
    </subcellularLocation>
</comment>
<feature type="region of interest" description="Disordered" evidence="7">
    <location>
        <begin position="459"/>
        <end position="524"/>
    </location>
</feature>
<evidence type="ECO:0000313" key="9">
    <source>
        <dbReference type="Proteomes" id="UP000654922"/>
    </source>
</evidence>
<dbReference type="AlphaFoldDB" id="A0A8H6QAG1"/>
<name>A0A8H6QAG1_9EURO</name>
<dbReference type="GO" id="GO:0000981">
    <property type="term" value="F:DNA-binding transcription factor activity, RNA polymerase II-specific"/>
    <property type="evidence" value="ECO:0007669"/>
    <property type="project" value="TreeGrafter"/>
</dbReference>
<proteinExistence type="predicted"/>
<dbReference type="GO" id="GO:0005634">
    <property type="term" value="C:nucleus"/>
    <property type="evidence" value="ECO:0007669"/>
    <property type="project" value="UniProtKB-SubCell"/>
</dbReference>
<reference evidence="8" key="1">
    <citation type="submission" date="2020-06" db="EMBL/GenBank/DDBJ databases">
        <title>Draft genome sequences of strains closely related to Aspergillus parafelis and Aspergillus hiratsukae.</title>
        <authorList>
            <person name="Dos Santos R.A.C."/>
            <person name="Rivero-Menendez O."/>
            <person name="Steenwyk J.L."/>
            <person name="Mead M.E."/>
            <person name="Goldman G.H."/>
            <person name="Alastruey-Izquierdo A."/>
            <person name="Rokas A."/>
        </authorList>
    </citation>
    <scope>NUCLEOTIDE SEQUENCE</scope>
    <source>
        <strain evidence="8">CNM-CM5623</strain>
    </source>
</reference>
<protein>
    <recommendedName>
        <fullName evidence="10">C6 transcription factor</fullName>
    </recommendedName>
</protein>
<dbReference type="InterPro" id="IPR051089">
    <property type="entry name" value="prtT"/>
</dbReference>
<evidence type="ECO:0000256" key="2">
    <source>
        <dbReference type="ARBA" id="ARBA00022833"/>
    </source>
</evidence>
<dbReference type="PANTHER" id="PTHR31845">
    <property type="entry name" value="FINGER DOMAIN PROTEIN, PUTATIVE-RELATED"/>
    <property type="match status" value="1"/>
</dbReference>
<dbReference type="OrthoDB" id="4454541at2759"/>
<dbReference type="PANTHER" id="PTHR31845:SF38">
    <property type="entry name" value="TRANSCRIPTION FACTOR, PUTATIVE (AFU_ORTHOLOGUE AFUA_7G00410)-RELATED"/>
    <property type="match status" value="1"/>
</dbReference>
<keyword evidence="6" id="KW-0539">Nucleus</keyword>
<keyword evidence="4" id="KW-0238">DNA-binding</keyword>
<keyword evidence="3" id="KW-0805">Transcription regulation</keyword>
<evidence type="ECO:0000256" key="3">
    <source>
        <dbReference type="ARBA" id="ARBA00023015"/>
    </source>
</evidence>
<keyword evidence="5" id="KW-0804">Transcription</keyword>
<evidence type="ECO:0000256" key="7">
    <source>
        <dbReference type="SAM" id="MobiDB-lite"/>
    </source>
</evidence>
<dbReference type="EMBL" id="JACBAE010001255">
    <property type="protein sequence ID" value="KAF7168849.1"/>
    <property type="molecule type" value="Genomic_DNA"/>
</dbReference>
<evidence type="ECO:0008006" key="10">
    <source>
        <dbReference type="Google" id="ProtNLM"/>
    </source>
</evidence>
<evidence type="ECO:0000313" key="8">
    <source>
        <dbReference type="EMBL" id="KAF7168849.1"/>
    </source>
</evidence>
<evidence type="ECO:0000256" key="4">
    <source>
        <dbReference type="ARBA" id="ARBA00023125"/>
    </source>
</evidence>
<dbReference type="Proteomes" id="UP000654922">
    <property type="component" value="Unassembled WGS sequence"/>
</dbReference>
<organism evidence="8 9">
    <name type="scientific">Aspergillus felis</name>
    <dbReference type="NCBI Taxonomy" id="1287682"/>
    <lineage>
        <taxon>Eukaryota</taxon>
        <taxon>Fungi</taxon>
        <taxon>Dikarya</taxon>
        <taxon>Ascomycota</taxon>
        <taxon>Pezizomycotina</taxon>
        <taxon>Eurotiomycetes</taxon>
        <taxon>Eurotiomycetidae</taxon>
        <taxon>Eurotiales</taxon>
        <taxon>Aspergillaceae</taxon>
        <taxon>Aspergillus</taxon>
        <taxon>Aspergillus subgen. Fumigati</taxon>
    </lineage>
</organism>
<feature type="compositionally biased region" description="Polar residues" evidence="7">
    <location>
        <begin position="459"/>
        <end position="477"/>
    </location>
</feature>
<evidence type="ECO:0000256" key="5">
    <source>
        <dbReference type="ARBA" id="ARBA00023163"/>
    </source>
</evidence>
<feature type="compositionally biased region" description="Basic and acidic residues" evidence="7">
    <location>
        <begin position="510"/>
        <end position="519"/>
    </location>
</feature>